<feature type="non-terminal residue" evidence="4">
    <location>
        <position position="1"/>
    </location>
</feature>
<evidence type="ECO:0000256" key="1">
    <source>
        <dbReference type="PROSITE-ProRule" id="PRU00042"/>
    </source>
</evidence>
<name>A0AAV2SXD4_MEGNR</name>
<keyword evidence="1" id="KW-0863">Zinc-finger</keyword>
<dbReference type="GO" id="GO:0008270">
    <property type="term" value="F:zinc ion binding"/>
    <property type="evidence" value="ECO:0007669"/>
    <property type="project" value="UniProtKB-KW"/>
</dbReference>
<accession>A0AAV2SXD4</accession>
<proteinExistence type="predicted"/>
<feature type="domain" description="C2H2-type" evidence="3">
    <location>
        <begin position="1"/>
        <end position="28"/>
    </location>
</feature>
<sequence length="106" mass="11798">YHCEVCNVSFIASKALADHKLRHNNPGEGHTCLDCNVVFEHAAVYQSHLVSHAYPHSAVGNKKHRWMAMPDDGNPRGLSGFEMALKQEKGGSDSDWDEDDFTNMGK</sequence>
<keyword evidence="1" id="KW-0862">Zinc</keyword>
<evidence type="ECO:0000313" key="5">
    <source>
        <dbReference type="Proteomes" id="UP001497623"/>
    </source>
</evidence>
<keyword evidence="1" id="KW-0479">Metal-binding</keyword>
<gene>
    <name evidence="4" type="ORF">MNOR_LOCUS42153</name>
</gene>
<evidence type="ECO:0000256" key="2">
    <source>
        <dbReference type="SAM" id="MobiDB-lite"/>
    </source>
</evidence>
<dbReference type="AlphaFoldDB" id="A0AAV2SXD4"/>
<evidence type="ECO:0000313" key="4">
    <source>
        <dbReference type="EMBL" id="CAL4259541.1"/>
    </source>
</evidence>
<dbReference type="PROSITE" id="PS50157">
    <property type="entry name" value="ZINC_FINGER_C2H2_2"/>
    <property type="match status" value="1"/>
</dbReference>
<dbReference type="InterPro" id="IPR013087">
    <property type="entry name" value="Znf_C2H2_type"/>
</dbReference>
<dbReference type="EMBL" id="CAXKWB010206982">
    <property type="protein sequence ID" value="CAL4259541.1"/>
    <property type="molecule type" value="Genomic_DNA"/>
</dbReference>
<feature type="compositionally biased region" description="Acidic residues" evidence="2">
    <location>
        <begin position="94"/>
        <end position="106"/>
    </location>
</feature>
<evidence type="ECO:0000259" key="3">
    <source>
        <dbReference type="PROSITE" id="PS50157"/>
    </source>
</evidence>
<organism evidence="4 5">
    <name type="scientific">Meganyctiphanes norvegica</name>
    <name type="common">Northern krill</name>
    <name type="synonym">Thysanopoda norvegica</name>
    <dbReference type="NCBI Taxonomy" id="48144"/>
    <lineage>
        <taxon>Eukaryota</taxon>
        <taxon>Metazoa</taxon>
        <taxon>Ecdysozoa</taxon>
        <taxon>Arthropoda</taxon>
        <taxon>Crustacea</taxon>
        <taxon>Multicrustacea</taxon>
        <taxon>Malacostraca</taxon>
        <taxon>Eumalacostraca</taxon>
        <taxon>Eucarida</taxon>
        <taxon>Euphausiacea</taxon>
        <taxon>Euphausiidae</taxon>
        <taxon>Meganyctiphanes</taxon>
    </lineage>
</organism>
<dbReference type="PROSITE" id="PS00028">
    <property type="entry name" value="ZINC_FINGER_C2H2_1"/>
    <property type="match status" value="2"/>
</dbReference>
<dbReference type="Gene3D" id="3.30.160.60">
    <property type="entry name" value="Classic Zinc Finger"/>
    <property type="match status" value="1"/>
</dbReference>
<keyword evidence="5" id="KW-1185">Reference proteome</keyword>
<feature type="non-terminal residue" evidence="4">
    <location>
        <position position="106"/>
    </location>
</feature>
<comment type="caution">
    <text evidence="4">The sequence shown here is derived from an EMBL/GenBank/DDBJ whole genome shotgun (WGS) entry which is preliminary data.</text>
</comment>
<dbReference type="SMART" id="SM00355">
    <property type="entry name" value="ZnF_C2H2"/>
    <property type="match status" value="2"/>
</dbReference>
<dbReference type="Pfam" id="PF12874">
    <property type="entry name" value="zf-met"/>
    <property type="match status" value="2"/>
</dbReference>
<reference evidence="4 5" key="1">
    <citation type="submission" date="2024-05" db="EMBL/GenBank/DDBJ databases">
        <authorList>
            <person name="Wallberg A."/>
        </authorList>
    </citation>
    <scope>NUCLEOTIDE SEQUENCE [LARGE SCALE GENOMIC DNA]</scope>
</reference>
<feature type="region of interest" description="Disordered" evidence="2">
    <location>
        <begin position="77"/>
        <end position="106"/>
    </location>
</feature>
<dbReference type="InterPro" id="IPR036236">
    <property type="entry name" value="Znf_C2H2_sf"/>
</dbReference>
<protein>
    <recommendedName>
        <fullName evidence="3">C2H2-type domain-containing protein</fullName>
    </recommendedName>
</protein>
<dbReference type="SUPFAM" id="SSF57667">
    <property type="entry name" value="beta-beta-alpha zinc fingers"/>
    <property type="match status" value="1"/>
</dbReference>
<dbReference type="Proteomes" id="UP001497623">
    <property type="component" value="Unassembled WGS sequence"/>
</dbReference>